<dbReference type="PATRIC" id="fig|1133569.4.peg.1866"/>
<protein>
    <submittedName>
        <fullName evidence="1">Uncharacterized protein</fullName>
    </submittedName>
</protein>
<proteinExistence type="predicted"/>
<reference evidence="1 2" key="1">
    <citation type="journal article" date="2015" name="Genome Announc.">
        <title>Expanding the biotechnology potential of lactobacilli through comparative genomics of 213 strains and associated genera.</title>
        <authorList>
            <person name="Sun Z."/>
            <person name="Harris H.M."/>
            <person name="McCann A."/>
            <person name="Guo C."/>
            <person name="Argimon S."/>
            <person name="Zhang W."/>
            <person name="Yang X."/>
            <person name="Jeffery I.B."/>
            <person name="Cooney J.C."/>
            <person name="Kagawa T.F."/>
            <person name="Liu W."/>
            <person name="Song Y."/>
            <person name="Salvetti E."/>
            <person name="Wrobel A."/>
            <person name="Rasinkangas P."/>
            <person name="Parkhill J."/>
            <person name="Rea M.C."/>
            <person name="O'Sullivan O."/>
            <person name="Ritari J."/>
            <person name="Douillard F.P."/>
            <person name="Paul Ross R."/>
            <person name="Yang R."/>
            <person name="Briner A.E."/>
            <person name="Felis G.E."/>
            <person name="de Vos W.M."/>
            <person name="Barrangou R."/>
            <person name="Klaenhammer T.R."/>
            <person name="Caufield P.W."/>
            <person name="Cui Y."/>
            <person name="Zhang H."/>
            <person name="O'Toole P.W."/>
        </authorList>
    </citation>
    <scope>NUCLEOTIDE SEQUENCE [LARGE SCALE GENOMIC DNA]</scope>
    <source>
        <strain evidence="1 2">DSM 20605</strain>
    </source>
</reference>
<evidence type="ECO:0000313" key="2">
    <source>
        <dbReference type="Proteomes" id="UP000051576"/>
    </source>
</evidence>
<name>A0A0R2C1X3_9LACO</name>
<dbReference type="EMBL" id="AYYX01000059">
    <property type="protein sequence ID" value="KRM85807.1"/>
    <property type="molecule type" value="Genomic_DNA"/>
</dbReference>
<dbReference type="Proteomes" id="UP000051576">
    <property type="component" value="Unassembled WGS sequence"/>
</dbReference>
<accession>A0A0R2C1X3</accession>
<evidence type="ECO:0000313" key="1">
    <source>
        <dbReference type="EMBL" id="KRM85807.1"/>
    </source>
</evidence>
<organism evidence="1 2">
    <name type="scientific">Liquorilactobacillus vini DSM 20605</name>
    <dbReference type="NCBI Taxonomy" id="1133569"/>
    <lineage>
        <taxon>Bacteria</taxon>
        <taxon>Bacillati</taxon>
        <taxon>Bacillota</taxon>
        <taxon>Bacilli</taxon>
        <taxon>Lactobacillales</taxon>
        <taxon>Lactobacillaceae</taxon>
        <taxon>Liquorilactobacillus</taxon>
    </lineage>
</organism>
<gene>
    <name evidence="1" type="ORF">FD21_GL001722</name>
</gene>
<sequence length="101" mass="12051">MESINQVSELNFLKRSDHYLNEVIRQHKPICITGLKHDQQVVILESLDYPTFELFYSFLYLQSKAISKEMLSDKELVMCFQLETKLYARTKEYAQRRLADK</sequence>
<keyword evidence="2" id="KW-1185">Reference proteome</keyword>
<dbReference type="AlphaFoldDB" id="A0A0R2C1X3"/>
<comment type="caution">
    <text evidence="1">The sequence shown here is derived from an EMBL/GenBank/DDBJ whole genome shotgun (WGS) entry which is preliminary data.</text>
</comment>
<dbReference type="RefSeq" id="WP_010579802.1">
    <property type="nucleotide sequence ID" value="NZ_AHYZ01000037.1"/>
</dbReference>